<dbReference type="InterPro" id="IPR032710">
    <property type="entry name" value="NTF2-like_dom_sf"/>
</dbReference>
<sequence>MRTLLLFLLCPFFAVAQSNTEVYLFTITPSENTITLTNQQNISNNDGYDNQPSFYNDNQVIFASTRNGQTDIASYNIRDKKVAWINDTGFGSEYSPTKIPNQKAISSIRLDTTGLQRLYRYDFKTGKHKEVVKDLVIGYHTWYSEDILISSVLADGGLDLVVSNLKEGTNYTQQKKIGRSLHKIPNSNLISYVSKENEKWEIKSLNPITGATQKIIETVPEAEDMCWLINGTILMPKGNIIYAFNPKTDTRWRMLTSFQDPNLYNITRVATNPTSSMLAIVSDISPEVIVQKQLDAYNARDIDAFLATYTNNIQLFDFPDKKTNEGKEELRKIFDAFFKRTPDLHAEIKNRIVIGNKVIDQEYITANGNNFSAVAIYEIQNGKISKVTFIR</sequence>
<name>A0A238YRC3_9FLAO</name>
<proteinExistence type="predicted"/>
<evidence type="ECO:0000313" key="4">
    <source>
        <dbReference type="Proteomes" id="UP000198379"/>
    </source>
</evidence>
<evidence type="ECO:0000256" key="1">
    <source>
        <dbReference type="SAM" id="SignalP"/>
    </source>
</evidence>
<dbReference type="EMBL" id="FZNY01000002">
    <property type="protein sequence ID" value="SNR72989.1"/>
    <property type="molecule type" value="Genomic_DNA"/>
</dbReference>
<keyword evidence="1" id="KW-0732">Signal</keyword>
<accession>A0A238YRC3</accession>
<keyword evidence="4" id="KW-1185">Reference proteome</keyword>
<dbReference type="SUPFAM" id="SSF54427">
    <property type="entry name" value="NTF2-like"/>
    <property type="match status" value="1"/>
</dbReference>
<reference evidence="3 4" key="1">
    <citation type="submission" date="2017-06" db="EMBL/GenBank/DDBJ databases">
        <authorList>
            <person name="Kim H.J."/>
            <person name="Triplett B.A."/>
        </authorList>
    </citation>
    <scope>NUCLEOTIDE SEQUENCE [LARGE SCALE GENOMIC DNA]</scope>
    <source>
        <strain evidence="3 4">DSM 25597</strain>
    </source>
</reference>
<dbReference type="Gene3D" id="2.120.10.30">
    <property type="entry name" value="TolB, C-terminal domain"/>
    <property type="match status" value="1"/>
</dbReference>
<gene>
    <name evidence="3" type="ORF">SAMN06265376_102249</name>
</gene>
<dbReference type="RefSeq" id="WP_218823083.1">
    <property type="nucleotide sequence ID" value="NZ_BMEP01000001.1"/>
</dbReference>
<dbReference type="AlphaFoldDB" id="A0A238YRC3"/>
<dbReference type="Proteomes" id="UP000198379">
    <property type="component" value="Unassembled WGS sequence"/>
</dbReference>
<feature type="domain" description="SnoaL-like" evidence="2">
    <location>
        <begin position="290"/>
        <end position="386"/>
    </location>
</feature>
<protein>
    <recommendedName>
        <fullName evidence="2">SnoaL-like domain-containing protein</fullName>
    </recommendedName>
</protein>
<dbReference type="SUPFAM" id="SSF69304">
    <property type="entry name" value="Tricorn protease N-terminal domain"/>
    <property type="match status" value="1"/>
</dbReference>
<dbReference type="InterPro" id="IPR037401">
    <property type="entry name" value="SnoaL-like"/>
</dbReference>
<dbReference type="Pfam" id="PF12680">
    <property type="entry name" value="SnoaL_2"/>
    <property type="match status" value="1"/>
</dbReference>
<dbReference type="Gene3D" id="3.10.450.50">
    <property type="match status" value="1"/>
</dbReference>
<dbReference type="InterPro" id="IPR011042">
    <property type="entry name" value="6-blade_b-propeller_TolB-like"/>
</dbReference>
<feature type="chain" id="PRO_5012963841" description="SnoaL-like domain-containing protein" evidence="1">
    <location>
        <begin position="17"/>
        <end position="391"/>
    </location>
</feature>
<evidence type="ECO:0000313" key="3">
    <source>
        <dbReference type="EMBL" id="SNR72989.1"/>
    </source>
</evidence>
<feature type="signal peptide" evidence="1">
    <location>
        <begin position="1"/>
        <end position="16"/>
    </location>
</feature>
<evidence type="ECO:0000259" key="2">
    <source>
        <dbReference type="Pfam" id="PF12680"/>
    </source>
</evidence>
<organism evidence="3 4">
    <name type="scientific">Dokdonia pacifica</name>
    <dbReference type="NCBI Taxonomy" id="1627892"/>
    <lineage>
        <taxon>Bacteria</taxon>
        <taxon>Pseudomonadati</taxon>
        <taxon>Bacteroidota</taxon>
        <taxon>Flavobacteriia</taxon>
        <taxon>Flavobacteriales</taxon>
        <taxon>Flavobacteriaceae</taxon>
        <taxon>Dokdonia</taxon>
    </lineage>
</organism>